<evidence type="ECO:0000256" key="1">
    <source>
        <dbReference type="ARBA" id="ARBA00004651"/>
    </source>
</evidence>
<dbReference type="OrthoDB" id="1674556at2"/>
<keyword evidence="5 7" id="KW-1133">Transmembrane helix</keyword>
<dbReference type="PANTHER" id="PTHR23514:SF3">
    <property type="entry name" value="BYPASS OF STOP CODON PROTEIN 6"/>
    <property type="match status" value="1"/>
</dbReference>
<feature type="transmembrane region" description="Helical" evidence="7">
    <location>
        <begin position="99"/>
        <end position="118"/>
    </location>
</feature>
<dbReference type="PANTHER" id="PTHR23514">
    <property type="entry name" value="BYPASS OF STOP CODON PROTEIN 6"/>
    <property type="match status" value="1"/>
</dbReference>
<gene>
    <name evidence="9" type="ORF">SAMN03080599_01272</name>
</gene>
<name>A0A1G5RYB9_9FIRM</name>
<feature type="transmembrane region" description="Helical" evidence="7">
    <location>
        <begin position="356"/>
        <end position="375"/>
    </location>
</feature>
<evidence type="ECO:0000256" key="5">
    <source>
        <dbReference type="ARBA" id="ARBA00022989"/>
    </source>
</evidence>
<dbReference type="InterPro" id="IPR020846">
    <property type="entry name" value="MFS_dom"/>
</dbReference>
<protein>
    <submittedName>
        <fullName evidence="9">Fucose permease</fullName>
    </submittedName>
</protein>
<feature type="transmembrane region" description="Helical" evidence="7">
    <location>
        <begin position="125"/>
        <end position="143"/>
    </location>
</feature>
<feature type="transmembrane region" description="Helical" evidence="7">
    <location>
        <begin position="202"/>
        <end position="227"/>
    </location>
</feature>
<comment type="similarity">
    <text evidence="2">Belongs to the major facilitator superfamily.</text>
</comment>
<dbReference type="Proteomes" id="UP000199208">
    <property type="component" value="Unassembled WGS sequence"/>
</dbReference>
<feature type="transmembrane region" description="Helical" evidence="7">
    <location>
        <begin position="291"/>
        <end position="314"/>
    </location>
</feature>
<dbReference type="InterPro" id="IPR011701">
    <property type="entry name" value="MFS"/>
</dbReference>
<evidence type="ECO:0000256" key="2">
    <source>
        <dbReference type="ARBA" id="ARBA00008335"/>
    </source>
</evidence>
<sequence length="389" mass="42495">MKTNKKWMIATAFASIFGLAISTGIRGILVPNFIDSFGVTDGQIGMLFTATTFFSVFAIYYGSQWGERVGLKKVILSAQVVSGLLFLAVSQVSGYTLFVIGYSMIQFCISLLIISLNTMATVIQVRYPAILVNLVHFFFGLGLTFSQRAGGELVARGFDWVDLFRMVGILYFLTAAMTFFMKEPNTILRAERVKLRTLPNKGYLALLAMGVGFYVASELQTANWIVYYLKTMYDFAEDRAGGVSAIFFGLFTIGRLLGGVIAEKLGYVRSVVVFTVSASVLYVSGMLLGELGLYLIAGAGFFYSLVFPMVTIILARDFGQFRATAIALVSTAGNLMTLITSLLIGGMTDWIGIGTGYWVIPVSIVLSAASFMVAFGRQRTMGVRPAEKF</sequence>
<feature type="transmembrane region" description="Helical" evidence="7">
    <location>
        <begin position="74"/>
        <end position="93"/>
    </location>
</feature>
<dbReference type="InterPro" id="IPR051788">
    <property type="entry name" value="MFS_Transporter"/>
</dbReference>
<dbReference type="GO" id="GO:0005886">
    <property type="term" value="C:plasma membrane"/>
    <property type="evidence" value="ECO:0007669"/>
    <property type="project" value="UniProtKB-SubCell"/>
</dbReference>
<feature type="transmembrane region" description="Helical" evidence="7">
    <location>
        <begin position="265"/>
        <end position="285"/>
    </location>
</feature>
<organism evidence="9 10">
    <name type="scientific">Acidaminobacter hydrogenoformans DSM 2784</name>
    <dbReference type="NCBI Taxonomy" id="1120920"/>
    <lineage>
        <taxon>Bacteria</taxon>
        <taxon>Bacillati</taxon>
        <taxon>Bacillota</taxon>
        <taxon>Clostridia</taxon>
        <taxon>Peptostreptococcales</taxon>
        <taxon>Acidaminobacteraceae</taxon>
        <taxon>Acidaminobacter</taxon>
    </lineage>
</organism>
<evidence type="ECO:0000256" key="3">
    <source>
        <dbReference type="ARBA" id="ARBA00022448"/>
    </source>
</evidence>
<dbReference type="Pfam" id="PF07690">
    <property type="entry name" value="MFS_1"/>
    <property type="match status" value="1"/>
</dbReference>
<evidence type="ECO:0000256" key="7">
    <source>
        <dbReference type="SAM" id="Phobius"/>
    </source>
</evidence>
<keyword evidence="3" id="KW-0813">Transport</keyword>
<dbReference type="InterPro" id="IPR036259">
    <property type="entry name" value="MFS_trans_sf"/>
</dbReference>
<dbReference type="STRING" id="1120920.SAMN03080599_01272"/>
<evidence type="ECO:0000259" key="8">
    <source>
        <dbReference type="PROSITE" id="PS50850"/>
    </source>
</evidence>
<reference evidence="9 10" key="1">
    <citation type="submission" date="2016-10" db="EMBL/GenBank/DDBJ databases">
        <authorList>
            <person name="de Groot N.N."/>
        </authorList>
    </citation>
    <scope>NUCLEOTIDE SEQUENCE [LARGE SCALE GENOMIC DNA]</scope>
    <source>
        <strain evidence="9 10">DSM 2784</strain>
    </source>
</reference>
<dbReference type="RefSeq" id="WP_092590056.1">
    <property type="nucleotide sequence ID" value="NZ_FMWL01000004.1"/>
</dbReference>
<keyword evidence="6 7" id="KW-0472">Membrane</keyword>
<feature type="transmembrane region" description="Helical" evidence="7">
    <location>
        <begin position="239"/>
        <end position="258"/>
    </location>
</feature>
<dbReference type="Gene3D" id="1.20.1250.20">
    <property type="entry name" value="MFS general substrate transporter like domains"/>
    <property type="match status" value="2"/>
</dbReference>
<proteinExistence type="inferred from homology"/>
<feature type="domain" description="Major facilitator superfamily (MFS) profile" evidence="8">
    <location>
        <begin position="8"/>
        <end position="379"/>
    </location>
</feature>
<evidence type="ECO:0000256" key="4">
    <source>
        <dbReference type="ARBA" id="ARBA00022692"/>
    </source>
</evidence>
<evidence type="ECO:0000256" key="6">
    <source>
        <dbReference type="ARBA" id="ARBA00023136"/>
    </source>
</evidence>
<feature type="transmembrane region" description="Helical" evidence="7">
    <location>
        <begin position="43"/>
        <end position="62"/>
    </location>
</feature>
<dbReference type="SUPFAM" id="SSF103473">
    <property type="entry name" value="MFS general substrate transporter"/>
    <property type="match status" value="1"/>
</dbReference>
<evidence type="ECO:0000313" key="10">
    <source>
        <dbReference type="Proteomes" id="UP000199208"/>
    </source>
</evidence>
<feature type="transmembrane region" description="Helical" evidence="7">
    <location>
        <begin position="163"/>
        <end position="181"/>
    </location>
</feature>
<keyword evidence="10" id="KW-1185">Reference proteome</keyword>
<keyword evidence="4 7" id="KW-0812">Transmembrane</keyword>
<dbReference type="AlphaFoldDB" id="A0A1G5RYB9"/>
<dbReference type="PROSITE" id="PS50850">
    <property type="entry name" value="MFS"/>
    <property type="match status" value="1"/>
</dbReference>
<dbReference type="EMBL" id="FMWL01000004">
    <property type="protein sequence ID" value="SCZ78451.1"/>
    <property type="molecule type" value="Genomic_DNA"/>
</dbReference>
<comment type="subcellular location">
    <subcellularLocation>
        <location evidence="1">Cell membrane</location>
        <topology evidence="1">Multi-pass membrane protein</topology>
    </subcellularLocation>
</comment>
<feature type="transmembrane region" description="Helical" evidence="7">
    <location>
        <begin position="326"/>
        <end position="344"/>
    </location>
</feature>
<dbReference type="GO" id="GO:0022857">
    <property type="term" value="F:transmembrane transporter activity"/>
    <property type="evidence" value="ECO:0007669"/>
    <property type="project" value="InterPro"/>
</dbReference>
<accession>A0A1G5RYB9</accession>
<evidence type="ECO:0000313" key="9">
    <source>
        <dbReference type="EMBL" id="SCZ78451.1"/>
    </source>
</evidence>